<proteinExistence type="predicted"/>
<keyword evidence="2" id="KW-1185">Reference proteome</keyword>
<dbReference type="EMBL" id="BMAT01000292">
    <property type="protein sequence ID" value="GFR63433.1"/>
    <property type="molecule type" value="Genomic_DNA"/>
</dbReference>
<gene>
    <name evidence="1" type="ORF">ElyMa_000155700</name>
</gene>
<evidence type="ECO:0000313" key="2">
    <source>
        <dbReference type="Proteomes" id="UP000762676"/>
    </source>
</evidence>
<dbReference type="Proteomes" id="UP000762676">
    <property type="component" value="Unassembled WGS sequence"/>
</dbReference>
<evidence type="ECO:0000313" key="1">
    <source>
        <dbReference type="EMBL" id="GFR63433.1"/>
    </source>
</evidence>
<protein>
    <submittedName>
        <fullName evidence="1">Uncharacterized protein</fullName>
    </submittedName>
</protein>
<organism evidence="1 2">
    <name type="scientific">Elysia marginata</name>
    <dbReference type="NCBI Taxonomy" id="1093978"/>
    <lineage>
        <taxon>Eukaryota</taxon>
        <taxon>Metazoa</taxon>
        <taxon>Spiralia</taxon>
        <taxon>Lophotrochozoa</taxon>
        <taxon>Mollusca</taxon>
        <taxon>Gastropoda</taxon>
        <taxon>Heterobranchia</taxon>
        <taxon>Euthyneura</taxon>
        <taxon>Panpulmonata</taxon>
        <taxon>Sacoglossa</taxon>
        <taxon>Placobranchoidea</taxon>
        <taxon>Plakobranchidae</taxon>
        <taxon>Elysia</taxon>
    </lineage>
</organism>
<comment type="caution">
    <text evidence="1">The sequence shown here is derived from an EMBL/GenBank/DDBJ whole genome shotgun (WGS) entry which is preliminary data.</text>
</comment>
<reference evidence="1 2" key="1">
    <citation type="journal article" date="2021" name="Elife">
        <title>Chloroplast acquisition without the gene transfer in kleptoplastic sea slugs, Plakobranchus ocellatus.</title>
        <authorList>
            <person name="Maeda T."/>
            <person name="Takahashi S."/>
            <person name="Yoshida T."/>
            <person name="Shimamura S."/>
            <person name="Takaki Y."/>
            <person name="Nagai Y."/>
            <person name="Toyoda A."/>
            <person name="Suzuki Y."/>
            <person name="Arimoto A."/>
            <person name="Ishii H."/>
            <person name="Satoh N."/>
            <person name="Nishiyama T."/>
            <person name="Hasebe M."/>
            <person name="Maruyama T."/>
            <person name="Minagawa J."/>
            <person name="Obokata J."/>
            <person name="Shigenobu S."/>
        </authorList>
    </citation>
    <scope>NUCLEOTIDE SEQUENCE [LARGE SCALE GENOMIC DNA]</scope>
</reference>
<dbReference type="AlphaFoldDB" id="A0AAV4ER35"/>
<accession>A0AAV4ER35</accession>
<name>A0AAV4ER35_9GAST</name>
<sequence length="87" mass="10120">MVVQRRLATFLKTLYTSTLNTLKTDESQCRFKFNSPGLLSRRLGNIEMYRWSPLHELDVHDVRLPQNRADRHAASNLLPAEESLHTI</sequence>